<dbReference type="RefSeq" id="XP_008662851.1">
    <property type="nucleotide sequence ID" value="XM_008664629.4"/>
</dbReference>
<sequence>MAVAQRLTALELHHCCCPTPRHTSRLDLSSLRAGSPAEFAVEHRRGRLFLPCVVARLRSISELRGINSQASATKRSNSSSSTRLKILSICLVKVTFGAIYA</sequence>
<evidence type="ECO:0000313" key="1">
    <source>
        <dbReference type="EMBL" id="ACG31116.1"/>
    </source>
</evidence>
<dbReference type="EMBL" id="EU958998">
    <property type="protein sequence ID" value="ACG31116.1"/>
    <property type="molecule type" value="mRNA"/>
</dbReference>
<dbReference type="KEGG" id="zma:103641273"/>
<dbReference type="GeneID" id="103641273"/>
<name>B6T1Y3_MAIZE</name>
<proteinExistence type="evidence at transcript level"/>
<reference evidence="1" key="1">
    <citation type="journal article" date="2009" name="Plant Mol. Biol.">
        <title>Insights into corn genes derived from large-scale cDNA sequencing.</title>
        <authorList>
            <person name="Alexandrov N.N."/>
            <person name="Brover V.V."/>
            <person name="Freidin S."/>
            <person name="Troukhan M.E."/>
            <person name="Tatarinova T.V."/>
            <person name="Zhang H."/>
            <person name="Swaller T.J."/>
            <person name="Lu Y.P."/>
            <person name="Bouck J."/>
            <person name="Flavell R.B."/>
            <person name="Feldmann K.A."/>
        </authorList>
    </citation>
    <scope>NUCLEOTIDE SEQUENCE</scope>
</reference>
<accession>B6T1Y3</accession>
<organism evidence="1">
    <name type="scientific">Zea mays</name>
    <name type="common">Maize</name>
    <dbReference type="NCBI Taxonomy" id="4577"/>
    <lineage>
        <taxon>Eukaryota</taxon>
        <taxon>Viridiplantae</taxon>
        <taxon>Streptophyta</taxon>
        <taxon>Embryophyta</taxon>
        <taxon>Tracheophyta</taxon>
        <taxon>Spermatophyta</taxon>
        <taxon>Magnoliopsida</taxon>
        <taxon>Liliopsida</taxon>
        <taxon>Poales</taxon>
        <taxon>Poaceae</taxon>
        <taxon>PACMAD clade</taxon>
        <taxon>Panicoideae</taxon>
        <taxon>Andropogonodae</taxon>
        <taxon>Andropogoneae</taxon>
        <taxon>Tripsacinae</taxon>
        <taxon>Zea</taxon>
    </lineage>
</organism>
<protein>
    <submittedName>
        <fullName evidence="1">Uncharacterized protein</fullName>
    </submittedName>
</protein>
<dbReference type="AlphaFoldDB" id="B6T1Y3"/>